<feature type="binding site" evidence="2">
    <location>
        <position position="209"/>
    </location>
    <ligand>
        <name>substrate</name>
    </ligand>
</feature>
<evidence type="ECO:0000256" key="1">
    <source>
        <dbReference type="ARBA" id="ARBA00023235"/>
    </source>
</evidence>
<accession>A0A2S8F7D4</accession>
<dbReference type="InterPro" id="IPR000649">
    <property type="entry name" value="IF-2B-related"/>
</dbReference>
<dbReference type="RefSeq" id="WP_105355717.1">
    <property type="nucleotide sequence ID" value="NZ_PUIA01000051.1"/>
</dbReference>
<dbReference type="NCBIfam" id="NF004326">
    <property type="entry name" value="PRK05720.1"/>
    <property type="match status" value="1"/>
</dbReference>
<dbReference type="InterPro" id="IPR011559">
    <property type="entry name" value="Initiation_fac_2B_a/b/d"/>
</dbReference>
<dbReference type="GO" id="GO:0019509">
    <property type="term" value="P:L-methionine salvage from methylthioadenosine"/>
    <property type="evidence" value="ECO:0007669"/>
    <property type="project" value="UniProtKB-UniRule"/>
</dbReference>
<dbReference type="EC" id="5.3.1.23" evidence="2"/>
<dbReference type="OrthoDB" id="9803436at2"/>
<reference evidence="3 4" key="1">
    <citation type="submission" date="2018-02" db="EMBL/GenBank/DDBJ databases">
        <title>Comparative genomes isolates from brazilian mangrove.</title>
        <authorList>
            <person name="Araujo J.E."/>
            <person name="Taketani R.G."/>
            <person name="Silva M.C.P."/>
            <person name="Loureco M.V."/>
            <person name="Andreote F.D."/>
        </authorList>
    </citation>
    <scope>NUCLEOTIDE SEQUENCE [LARGE SCALE GENOMIC DNA]</scope>
    <source>
        <strain evidence="3 4">HEX-2 MGV</strain>
    </source>
</reference>
<dbReference type="AlphaFoldDB" id="A0A2S8F7D4"/>
<sequence length="368" mass="39217">MSTSSPQTTAPDPIRFVGEADGHLVLIDQTKLPVDLVHVECRDVETVWEAIKMLRVRGAPAIGIAAGYGVIVGLQTATEASPEEFEARFHEVVEYLAGSRPTAVNLFWALDRLKATYAAEKAAGKSPAEIHQALLAEARFIHEDDRQVCRAIGRHGSELIQSGNGILTHCNAGGLATADYGTALAVMFTCHDQGKAIHVYVDETRPLLQGSRLTAWELVQREIPATLICDNMAAQVMKEGRVNAVITGADRIAANGDSANKIGTYGVALLAKAHGIPFYIAAPISTFDLTLPNGDGIPIEQRDAVEIIHGMGKQTAPENVQVYNPAFDVTPAELIAGIITEKGVISPVTPENIAQTIGGYHPSGPPLP</sequence>
<comment type="function">
    <text evidence="2">Catalyzes the interconversion of methylthioribose-1-phosphate (MTR-1-P) into methylthioribulose-1-phosphate (MTRu-1-P).</text>
</comment>
<keyword evidence="1 2" id="KW-0413">Isomerase</keyword>
<dbReference type="InterPro" id="IPR042529">
    <property type="entry name" value="IF_2B-like_C"/>
</dbReference>
<keyword evidence="2" id="KW-0028">Amino-acid biosynthesis</keyword>
<proteinExistence type="inferred from homology"/>
<dbReference type="InterPro" id="IPR037171">
    <property type="entry name" value="NagB/RpiA_transferase-like"/>
</dbReference>
<feature type="binding site" evidence="2">
    <location>
        <position position="100"/>
    </location>
    <ligand>
        <name>substrate</name>
    </ligand>
</feature>
<protein>
    <recommendedName>
        <fullName evidence="2">Methylthioribose-1-phosphate isomerase</fullName>
        <shortName evidence="2">M1Pi</shortName>
        <shortName evidence="2">MTR-1-P isomerase</shortName>
        <ecNumber evidence="2">5.3.1.23</ecNumber>
    </recommendedName>
    <alternativeName>
        <fullName evidence="2">S-methyl-5-thioribose-1-phosphate isomerase</fullName>
    </alternativeName>
</protein>
<comment type="pathway">
    <text evidence="2">Amino-acid biosynthesis; L-methionine biosynthesis via salvage pathway; L-methionine from S-methyl-5-thio-alpha-D-ribose 1-phosphate: step 1/6.</text>
</comment>
<comment type="catalytic activity">
    <reaction evidence="2">
        <text>5-(methylsulfanyl)-alpha-D-ribose 1-phosphate = 5-(methylsulfanyl)-D-ribulose 1-phosphate</text>
        <dbReference type="Rhea" id="RHEA:19989"/>
        <dbReference type="ChEBI" id="CHEBI:58533"/>
        <dbReference type="ChEBI" id="CHEBI:58548"/>
        <dbReference type="EC" id="5.3.1.23"/>
    </reaction>
</comment>
<dbReference type="InterPro" id="IPR005251">
    <property type="entry name" value="IF-M1Pi"/>
</dbReference>
<gene>
    <name evidence="2 3" type="primary">mtnA</name>
    <name evidence="3" type="ORF">C5Y96_16930</name>
</gene>
<comment type="caution">
    <text evidence="3">The sequence shown here is derived from an EMBL/GenBank/DDBJ whole genome shotgun (WGS) entry which is preliminary data.</text>
</comment>
<feature type="active site" description="Proton donor" evidence="2">
    <location>
        <position position="250"/>
    </location>
</feature>
<dbReference type="InterPro" id="IPR027363">
    <property type="entry name" value="M1Pi_N"/>
</dbReference>
<dbReference type="EMBL" id="PUIA01000051">
    <property type="protein sequence ID" value="PQO28058.1"/>
    <property type="molecule type" value="Genomic_DNA"/>
</dbReference>
<dbReference type="FunFam" id="1.20.120.420:FF:000003">
    <property type="entry name" value="Methylthioribose-1-phosphate isomerase"/>
    <property type="match status" value="1"/>
</dbReference>
<dbReference type="NCBIfam" id="TIGR00524">
    <property type="entry name" value="eIF-2B_rel"/>
    <property type="match status" value="1"/>
</dbReference>
<dbReference type="Proteomes" id="UP000240009">
    <property type="component" value="Unassembled WGS sequence"/>
</dbReference>
<dbReference type="FunFam" id="3.40.50.10470:FF:000006">
    <property type="entry name" value="Methylthioribose-1-phosphate isomerase"/>
    <property type="match status" value="1"/>
</dbReference>
<evidence type="ECO:0000313" key="3">
    <source>
        <dbReference type="EMBL" id="PQO28058.1"/>
    </source>
</evidence>
<name>A0A2S8F7D4_9BACT</name>
<dbReference type="GO" id="GO:0046523">
    <property type="term" value="F:S-methyl-5-thioribose-1-phosphate isomerase activity"/>
    <property type="evidence" value="ECO:0007669"/>
    <property type="project" value="UniProtKB-UniRule"/>
</dbReference>
<dbReference type="SUPFAM" id="SSF100950">
    <property type="entry name" value="NagB/RpiA/CoA transferase-like"/>
    <property type="match status" value="1"/>
</dbReference>
<dbReference type="Gene3D" id="1.20.120.420">
    <property type="entry name" value="translation initiation factor eif-2b, domain 1"/>
    <property type="match status" value="1"/>
</dbReference>
<feature type="binding site" evidence="2">
    <location>
        <begin position="260"/>
        <end position="261"/>
    </location>
    <ligand>
        <name>substrate</name>
    </ligand>
</feature>
<dbReference type="Pfam" id="PF01008">
    <property type="entry name" value="IF-2B"/>
    <property type="match status" value="1"/>
</dbReference>
<dbReference type="PANTHER" id="PTHR43475:SF1">
    <property type="entry name" value="METHYLTHIORIBOSE-1-PHOSPHATE ISOMERASE"/>
    <property type="match status" value="1"/>
</dbReference>
<dbReference type="HAMAP" id="MF_01678">
    <property type="entry name" value="Salvage_MtnA"/>
    <property type="match status" value="1"/>
</dbReference>
<dbReference type="NCBIfam" id="TIGR00512">
    <property type="entry name" value="salvage_mtnA"/>
    <property type="match status" value="1"/>
</dbReference>
<keyword evidence="2" id="KW-0486">Methionine biosynthesis</keyword>
<evidence type="ECO:0000313" key="4">
    <source>
        <dbReference type="Proteomes" id="UP000240009"/>
    </source>
</evidence>
<evidence type="ECO:0000256" key="2">
    <source>
        <dbReference type="HAMAP-Rule" id="MF_01678"/>
    </source>
</evidence>
<dbReference type="Gene3D" id="3.40.50.10470">
    <property type="entry name" value="Translation initiation factor eif-2b, domain 2"/>
    <property type="match status" value="1"/>
</dbReference>
<dbReference type="UniPathway" id="UPA00904">
    <property type="reaction ID" value="UER00874"/>
</dbReference>
<organism evidence="3 4">
    <name type="scientific">Blastopirellula marina</name>
    <dbReference type="NCBI Taxonomy" id="124"/>
    <lineage>
        <taxon>Bacteria</taxon>
        <taxon>Pseudomonadati</taxon>
        <taxon>Planctomycetota</taxon>
        <taxon>Planctomycetia</taxon>
        <taxon>Pirellulales</taxon>
        <taxon>Pirellulaceae</taxon>
        <taxon>Blastopirellula</taxon>
    </lineage>
</organism>
<feature type="site" description="Transition state stabilizer" evidence="2">
    <location>
        <position position="170"/>
    </location>
</feature>
<feature type="binding site" evidence="2">
    <location>
        <begin position="57"/>
        <end position="59"/>
    </location>
    <ligand>
        <name>substrate</name>
    </ligand>
</feature>
<dbReference type="PANTHER" id="PTHR43475">
    <property type="entry name" value="METHYLTHIORIBOSE-1-PHOSPHATE ISOMERASE"/>
    <property type="match status" value="1"/>
</dbReference>
<comment type="similarity">
    <text evidence="2">Belongs to the EIF-2B alpha/beta/delta subunits family. MtnA subfamily.</text>
</comment>